<keyword evidence="3" id="KW-1185">Reference proteome</keyword>
<sequence length="642" mass="69918">MATLPAPCSRHHHHRWLSRPAGRLTRTYASLRASPSPTVGRGAAVTRMPRLAHRDVMLSLAREAEARLGGARLLPSEVPANVAAFSDDEGRALGSVDVRRGAPGSSIDFMLEAWFHRALPGGSAIDITALIVFLNGATDAPHFLVEFIQGGPSSLVVLLDLFPRKDLPLHPDYIDTYYAATGVDAHRRDVHRIPQVRPYVSSSLLVRALWSPTAVVVDVQCGEEGGESKLEEIVRGQLATSAAAVLDVWLERCAGSVVEMEAAERESLVARDKMITTMDIDLNLSANLPKMFSADVSRRVVAEISPQITPPTPLFSRRCFRPSNDSWLGPTANYPFSVSRALHPRLSSSRHRRRRPRIRPPARATATSSPRRRYKKSPAPPLPSPALMAPDLEVAAMAAMDANAAPPAPGLATPPRPRHGQCPPLPARWHGEPPWRCSLAVPAMACEMARRAGAAASPRPPCHASPDSPHSACRAPRARSACLAPNPARRARPRPARRALALHAARQPPRLAAQLSAPCTCALAAMAAQALLACRMRALACCSSVVRVERGEGEDKVDAALLYDNWDRDIRLEMRTRIYMPLLELDVHFEPPQIKVSPYTTFKGPVLKATAGDALSLQAPGLRPHLCLRLQFSLEYIFCINE</sequence>
<reference evidence="2 3" key="1">
    <citation type="journal article" date="2019" name="Sci. Rep.">
        <title>A high-quality genome of Eragrostis curvula grass provides insights into Poaceae evolution and supports new strategies to enhance forage quality.</title>
        <authorList>
            <person name="Carballo J."/>
            <person name="Santos B.A.C.M."/>
            <person name="Zappacosta D."/>
            <person name="Garbus I."/>
            <person name="Selva J.P."/>
            <person name="Gallo C.A."/>
            <person name="Diaz A."/>
            <person name="Albertini E."/>
            <person name="Caccamo M."/>
            <person name="Echenique V."/>
        </authorList>
    </citation>
    <scope>NUCLEOTIDE SEQUENCE [LARGE SCALE GENOMIC DNA]</scope>
    <source>
        <strain evidence="3">cv. Victoria</strain>
        <tissue evidence="2">Leaf</tissue>
    </source>
</reference>
<evidence type="ECO:0000313" key="2">
    <source>
        <dbReference type="EMBL" id="TVU46264.1"/>
    </source>
</evidence>
<dbReference type="GO" id="GO:0051743">
    <property type="term" value="F:red chlorophyll catabolite reductase activity"/>
    <property type="evidence" value="ECO:0007669"/>
    <property type="project" value="InterPro"/>
</dbReference>
<feature type="region of interest" description="Disordered" evidence="1">
    <location>
        <begin position="344"/>
        <end position="387"/>
    </location>
</feature>
<dbReference type="PANTHER" id="PTHR34685:SF1">
    <property type="entry name" value="OS10G0389300 PROTEIN"/>
    <property type="match status" value="1"/>
</dbReference>
<dbReference type="GO" id="GO:0015996">
    <property type="term" value="P:chlorophyll catabolic process"/>
    <property type="evidence" value="ECO:0007669"/>
    <property type="project" value="TreeGrafter"/>
</dbReference>
<evidence type="ECO:0008006" key="4">
    <source>
        <dbReference type="Google" id="ProtNLM"/>
    </source>
</evidence>
<dbReference type="Proteomes" id="UP000324897">
    <property type="component" value="Chromosome 5"/>
</dbReference>
<dbReference type="OrthoDB" id="26525at2759"/>
<dbReference type="InterPro" id="IPR009439">
    <property type="entry name" value="RCC_reductase"/>
</dbReference>
<feature type="non-terminal residue" evidence="2">
    <location>
        <position position="1"/>
    </location>
</feature>
<feature type="compositionally biased region" description="Basic residues" evidence="1">
    <location>
        <begin position="348"/>
        <end position="360"/>
    </location>
</feature>
<dbReference type="Gramene" id="TVU46264">
    <property type="protein sequence ID" value="TVU46264"/>
    <property type="gene ID" value="EJB05_05789"/>
</dbReference>
<comment type="caution">
    <text evidence="2">The sequence shown here is derived from an EMBL/GenBank/DDBJ whole genome shotgun (WGS) entry which is preliminary data.</text>
</comment>
<dbReference type="AlphaFoldDB" id="A0A5J9WG67"/>
<accession>A0A5J9WG67</accession>
<protein>
    <recommendedName>
        <fullName evidence="4">Red chlorophyll catabolite reductase</fullName>
    </recommendedName>
</protein>
<gene>
    <name evidence="2" type="ORF">EJB05_05789</name>
</gene>
<name>A0A5J9WG67_9POAL</name>
<evidence type="ECO:0000256" key="1">
    <source>
        <dbReference type="SAM" id="MobiDB-lite"/>
    </source>
</evidence>
<dbReference type="GO" id="GO:0009507">
    <property type="term" value="C:chloroplast"/>
    <property type="evidence" value="ECO:0007669"/>
    <property type="project" value="TreeGrafter"/>
</dbReference>
<dbReference type="Gene3D" id="3.40.1500.20">
    <property type="match status" value="1"/>
</dbReference>
<dbReference type="EMBL" id="RWGY01000004">
    <property type="protein sequence ID" value="TVU46264.1"/>
    <property type="molecule type" value="Genomic_DNA"/>
</dbReference>
<dbReference type="PANTHER" id="PTHR34685">
    <property type="entry name" value="RED CHLOROPHYLL CATABOLITE REDUCTASE, CHLOROPLASTIC"/>
    <property type="match status" value="1"/>
</dbReference>
<dbReference type="Pfam" id="PF06405">
    <property type="entry name" value="RCC_reductase"/>
    <property type="match status" value="1"/>
</dbReference>
<proteinExistence type="predicted"/>
<evidence type="ECO:0000313" key="3">
    <source>
        <dbReference type="Proteomes" id="UP000324897"/>
    </source>
</evidence>
<organism evidence="2 3">
    <name type="scientific">Eragrostis curvula</name>
    <name type="common">weeping love grass</name>
    <dbReference type="NCBI Taxonomy" id="38414"/>
    <lineage>
        <taxon>Eukaryota</taxon>
        <taxon>Viridiplantae</taxon>
        <taxon>Streptophyta</taxon>
        <taxon>Embryophyta</taxon>
        <taxon>Tracheophyta</taxon>
        <taxon>Spermatophyta</taxon>
        <taxon>Magnoliopsida</taxon>
        <taxon>Liliopsida</taxon>
        <taxon>Poales</taxon>
        <taxon>Poaceae</taxon>
        <taxon>PACMAD clade</taxon>
        <taxon>Chloridoideae</taxon>
        <taxon>Eragrostideae</taxon>
        <taxon>Eragrostidinae</taxon>
        <taxon>Eragrostis</taxon>
    </lineage>
</organism>